<dbReference type="PANTHER" id="PTHR47331:SF6">
    <property type="entry name" value="DOUBLECORTIN DOMAIN-CONTAINING PROTEIN"/>
    <property type="match status" value="1"/>
</dbReference>
<reference evidence="1" key="1">
    <citation type="submission" date="2022-08" db="UniProtKB">
        <authorList>
            <consortium name="EnsemblMetazoa"/>
        </authorList>
    </citation>
    <scope>IDENTIFICATION</scope>
    <source>
        <strain evidence="1">05x7-T-G4-1.051#20</strain>
    </source>
</reference>
<accession>A0A8W8P085</accession>
<protein>
    <submittedName>
        <fullName evidence="1">Uncharacterized protein</fullName>
    </submittedName>
</protein>
<dbReference type="Proteomes" id="UP000005408">
    <property type="component" value="Unassembled WGS sequence"/>
</dbReference>
<dbReference type="PANTHER" id="PTHR47331">
    <property type="entry name" value="PHD-TYPE DOMAIN-CONTAINING PROTEIN"/>
    <property type="match status" value="1"/>
</dbReference>
<dbReference type="AlphaFoldDB" id="A0A8W8P085"/>
<dbReference type="EnsemblMetazoa" id="G8706.2">
    <property type="protein sequence ID" value="G8706.2:cds"/>
    <property type="gene ID" value="G8706"/>
</dbReference>
<organism evidence="1 2">
    <name type="scientific">Magallana gigas</name>
    <name type="common">Pacific oyster</name>
    <name type="synonym">Crassostrea gigas</name>
    <dbReference type="NCBI Taxonomy" id="29159"/>
    <lineage>
        <taxon>Eukaryota</taxon>
        <taxon>Metazoa</taxon>
        <taxon>Spiralia</taxon>
        <taxon>Lophotrochozoa</taxon>
        <taxon>Mollusca</taxon>
        <taxon>Bivalvia</taxon>
        <taxon>Autobranchia</taxon>
        <taxon>Pteriomorphia</taxon>
        <taxon>Ostreida</taxon>
        <taxon>Ostreoidea</taxon>
        <taxon>Ostreidae</taxon>
        <taxon>Magallana</taxon>
    </lineage>
</organism>
<name>A0A8W8P085_MAGGI</name>
<evidence type="ECO:0000313" key="1">
    <source>
        <dbReference type="EnsemblMetazoa" id="G8706.2:cds"/>
    </source>
</evidence>
<evidence type="ECO:0000313" key="2">
    <source>
        <dbReference type="Proteomes" id="UP000005408"/>
    </source>
</evidence>
<keyword evidence="2" id="KW-1185">Reference proteome</keyword>
<sequence length="289" mass="33532">MSSGRRSSSIASELARHRAKLEAAKVREKYIQQEYEMERQKAILDRDLKVLQCKREMEEAQIEMNSLEGLDEVPDENFTDKEYQNLRQVAQERVEEFVQQQSELKTGLEKKELSVVPNNITLSPMAPAFVPKQDSSNGHINEVSKFLAKKDLLWCRLTKFDDRPEYFTGWKTSFKNINPADIATRSIKPQDLQESRWLCGPHFLRNTKDERYIPSKSGNPTDRFPLVDVEQDKEVRPIVKTLHTACKDEVYHPWLKTIEAMKETKAVYTVIHNERNDDMVLDAPLGFGC</sequence>
<proteinExistence type="predicted"/>